<evidence type="ECO:0000313" key="6">
    <source>
        <dbReference type="Proteomes" id="UP001608902"/>
    </source>
</evidence>
<evidence type="ECO:0008006" key="7">
    <source>
        <dbReference type="Google" id="ProtNLM"/>
    </source>
</evidence>
<keyword evidence="4" id="KW-0539">Nucleus</keyword>
<comment type="caution">
    <text evidence="5">The sequence shown here is derived from an EMBL/GenBank/DDBJ whole genome shotgun (WGS) entry which is preliminary data.</text>
</comment>
<proteinExistence type="predicted"/>
<dbReference type="InterPro" id="IPR001680">
    <property type="entry name" value="WD40_rpt"/>
</dbReference>
<dbReference type="AlphaFoldDB" id="A0ABD6EDU1"/>
<evidence type="ECO:0000256" key="1">
    <source>
        <dbReference type="ARBA" id="ARBA00004123"/>
    </source>
</evidence>
<evidence type="ECO:0000256" key="2">
    <source>
        <dbReference type="ARBA" id="ARBA00022574"/>
    </source>
</evidence>
<dbReference type="EMBL" id="JBGFUD010002933">
    <property type="protein sequence ID" value="MFH4978170.1"/>
    <property type="molecule type" value="Genomic_DNA"/>
</dbReference>
<evidence type="ECO:0000256" key="4">
    <source>
        <dbReference type="ARBA" id="ARBA00023242"/>
    </source>
</evidence>
<protein>
    <recommendedName>
        <fullName evidence="7">Nucleoporin Nup43</fullName>
    </recommendedName>
</protein>
<keyword evidence="3" id="KW-0677">Repeat</keyword>
<dbReference type="Proteomes" id="UP001608902">
    <property type="component" value="Unassembled WGS sequence"/>
</dbReference>
<dbReference type="Gene3D" id="2.130.10.10">
    <property type="entry name" value="YVTN repeat-like/Quinoprotein amine dehydrogenase"/>
    <property type="match status" value="1"/>
</dbReference>
<accession>A0ABD6EDU1</accession>
<dbReference type="InterPro" id="IPR036322">
    <property type="entry name" value="WD40_repeat_dom_sf"/>
</dbReference>
<comment type="subcellular location">
    <subcellularLocation>
        <location evidence="1">Nucleus</location>
    </subcellularLocation>
</comment>
<keyword evidence="6" id="KW-1185">Reference proteome</keyword>
<dbReference type="PANTHER" id="PTHR22652">
    <property type="entry name" value="NUCLEOPORIN NUP43"/>
    <property type="match status" value="1"/>
</dbReference>
<evidence type="ECO:0000313" key="5">
    <source>
        <dbReference type="EMBL" id="MFH4978170.1"/>
    </source>
</evidence>
<gene>
    <name evidence="5" type="ORF">AB6A40_004879</name>
</gene>
<keyword evidence="2" id="KW-0853">WD repeat</keyword>
<name>A0ABD6EDU1_9BILA</name>
<dbReference type="SUPFAM" id="SSF50978">
    <property type="entry name" value="WD40 repeat-like"/>
    <property type="match status" value="1"/>
</dbReference>
<reference evidence="5 6" key="1">
    <citation type="submission" date="2024-08" db="EMBL/GenBank/DDBJ databases">
        <title>Gnathostoma spinigerum genome.</title>
        <authorList>
            <person name="Gonzalez-Bertolin B."/>
            <person name="Monzon S."/>
            <person name="Zaballos A."/>
            <person name="Jimenez P."/>
            <person name="Dekumyoy P."/>
            <person name="Varona S."/>
            <person name="Cuesta I."/>
            <person name="Sumanam S."/>
            <person name="Adisakwattana P."/>
            <person name="Gasser R.B."/>
            <person name="Hernandez-Gonzalez A."/>
            <person name="Young N.D."/>
            <person name="Perteguer M.J."/>
        </authorList>
    </citation>
    <scope>NUCLEOTIDE SEQUENCE [LARGE SCALE GENOMIC DNA]</scope>
    <source>
        <strain evidence="5">AL3</strain>
        <tissue evidence="5">Liver</tissue>
    </source>
</reference>
<dbReference type="GO" id="GO:0005634">
    <property type="term" value="C:nucleus"/>
    <property type="evidence" value="ECO:0007669"/>
    <property type="project" value="UniProtKB-SubCell"/>
</dbReference>
<evidence type="ECO:0000256" key="3">
    <source>
        <dbReference type="ARBA" id="ARBA00022737"/>
    </source>
</evidence>
<dbReference type="PANTHER" id="PTHR22652:SF0">
    <property type="entry name" value="NUCLEOPORIN NUP43"/>
    <property type="match status" value="1"/>
</dbReference>
<sequence length="350" mass="37854">MEIEAVKSSQTQSYFNNGKIRKLRWTTSEGVEPNFVTGSWDSDDNEITLWSIKNTGSCGQDCITRLSSFKIPSDITDMVLLANYKLAMSASNGSLLLVECSPNSSDLSERLNSEIILIGLSSALAVCCSGSNIVIGYRNGCIKTFNPSTHQSSVIISNISAVECLSKSTLGTFVSGHRGQINVWDERNRSSTKPDISFSPTNSYETVLSISDHPSQPNLIAFGTENGSVGFSDVRQCKGGLPLLSSLSISLGPVWEVGFHPDYPDNFYSVSDDGLLLHWDSTPLKLGSLGVTSEPVRPSVWLMDSLGEDVRITGLVEETLPLNSFDISPAGIIMGGDSHMISLITSNFYV</sequence>
<dbReference type="SMART" id="SM00320">
    <property type="entry name" value="WD40"/>
    <property type="match status" value="4"/>
</dbReference>
<dbReference type="InterPro" id="IPR015943">
    <property type="entry name" value="WD40/YVTN_repeat-like_dom_sf"/>
</dbReference>
<organism evidence="5 6">
    <name type="scientific">Gnathostoma spinigerum</name>
    <dbReference type="NCBI Taxonomy" id="75299"/>
    <lineage>
        <taxon>Eukaryota</taxon>
        <taxon>Metazoa</taxon>
        <taxon>Ecdysozoa</taxon>
        <taxon>Nematoda</taxon>
        <taxon>Chromadorea</taxon>
        <taxon>Rhabditida</taxon>
        <taxon>Spirurina</taxon>
        <taxon>Gnathostomatomorpha</taxon>
        <taxon>Gnathostomatoidea</taxon>
        <taxon>Gnathostomatidae</taxon>
        <taxon>Gnathostoma</taxon>
    </lineage>
</organism>